<evidence type="ECO:0000313" key="3">
    <source>
        <dbReference type="Proteomes" id="UP000823561"/>
    </source>
</evidence>
<proteinExistence type="predicted"/>
<gene>
    <name evidence="2" type="ORF">AALO_G00227980</name>
</gene>
<dbReference type="Proteomes" id="UP000823561">
    <property type="component" value="Chromosome 17"/>
</dbReference>
<sequence length="111" mass="12710">MTTGRIRTWVPVGTRTHSWHERCSLLRHSATPPQWLINEKYCLHSLFDVFLRAVRKNHAAGGAADSDVDSFAIRWFNLASHRGGGRKEREKNRQEAPREASHDLVPRVLGQ</sequence>
<evidence type="ECO:0000256" key="1">
    <source>
        <dbReference type="SAM" id="MobiDB-lite"/>
    </source>
</evidence>
<accession>A0AAV6FZW3</accession>
<feature type="compositionally biased region" description="Basic and acidic residues" evidence="1">
    <location>
        <begin position="85"/>
        <end position="105"/>
    </location>
</feature>
<dbReference type="AlphaFoldDB" id="A0AAV6FZW3"/>
<name>A0AAV6FZW3_9TELE</name>
<evidence type="ECO:0000313" key="2">
    <source>
        <dbReference type="EMBL" id="KAG5267969.1"/>
    </source>
</evidence>
<protein>
    <submittedName>
        <fullName evidence="2">Uncharacterized protein</fullName>
    </submittedName>
</protein>
<reference evidence="2 3" key="1">
    <citation type="submission" date="2020-10" db="EMBL/GenBank/DDBJ databases">
        <title>Chromosome-scale genome assembly of the Allis shad, Alosa alosa.</title>
        <authorList>
            <person name="Margot Z."/>
            <person name="Christophe K."/>
            <person name="Cabau C."/>
            <person name="Louis A."/>
            <person name="Berthelot C."/>
            <person name="Parey E."/>
            <person name="Roest Crollius H."/>
            <person name="Montfort J."/>
            <person name="Robinson-Rechavi M."/>
            <person name="Bucao C."/>
            <person name="Bouchez O."/>
            <person name="Gislard M."/>
            <person name="Lluch J."/>
            <person name="Milhes M."/>
            <person name="Lampietro C."/>
            <person name="Lopez Roques C."/>
            <person name="Donnadieu C."/>
            <person name="Braasch I."/>
            <person name="Desvignes T."/>
            <person name="Postlethwait J."/>
            <person name="Bobe J."/>
            <person name="Guiguen Y."/>
        </authorList>
    </citation>
    <scope>NUCLEOTIDE SEQUENCE [LARGE SCALE GENOMIC DNA]</scope>
    <source>
        <strain evidence="2">M-15738</strain>
        <tissue evidence="2">Blood</tissue>
    </source>
</reference>
<dbReference type="EMBL" id="JADWDJ010000017">
    <property type="protein sequence ID" value="KAG5267969.1"/>
    <property type="molecule type" value="Genomic_DNA"/>
</dbReference>
<feature type="region of interest" description="Disordered" evidence="1">
    <location>
        <begin position="82"/>
        <end position="111"/>
    </location>
</feature>
<keyword evidence="3" id="KW-1185">Reference proteome</keyword>
<organism evidence="2 3">
    <name type="scientific">Alosa alosa</name>
    <name type="common">allis shad</name>
    <dbReference type="NCBI Taxonomy" id="278164"/>
    <lineage>
        <taxon>Eukaryota</taxon>
        <taxon>Metazoa</taxon>
        <taxon>Chordata</taxon>
        <taxon>Craniata</taxon>
        <taxon>Vertebrata</taxon>
        <taxon>Euteleostomi</taxon>
        <taxon>Actinopterygii</taxon>
        <taxon>Neopterygii</taxon>
        <taxon>Teleostei</taxon>
        <taxon>Clupei</taxon>
        <taxon>Clupeiformes</taxon>
        <taxon>Clupeoidei</taxon>
        <taxon>Clupeidae</taxon>
        <taxon>Alosa</taxon>
    </lineage>
</organism>
<comment type="caution">
    <text evidence="2">The sequence shown here is derived from an EMBL/GenBank/DDBJ whole genome shotgun (WGS) entry which is preliminary data.</text>
</comment>